<reference evidence="4 5" key="1">
    <citation type="submission" date="2019-01" db="EMBL/GenBank/DDBJ databases">
        <title>Nuclear Genome Assembly of the Microalgal Biofuel strain Nannochloropsis salina CCMP1776.</title>
        <authorList>
            <person name="Hovde B."/>
        </authorList>
    </citation>
    <scope>NUCLEOTIDE SEQUENCE [LARGE SCALE GENOMIC DNA]</scope>
    <source>
        <strain evidence="4 5">CCMP1776</strain>
    </source>
</reference>
<sequence length="255" mass="27812">MPVVVSGGNDTARRRPINPLRPSYLRPLLPLLLLLLLPSFPALPRPSAAPTSWKVQVSPHEADVSSAPPKPCRWLLSKVHGGAESAGQRRGRGAWEQDLKHSTPCKFVVITGGVISGIGKGVTASSLGLLLKMMGMRPTAIKIDPYLNVDAGTMSPFEHGEVFVLDDGGETDLDLGNYERFLNVRLSNDSNLTTGKVYQSVIERERKGEYLGKTVQVIPHVTNAIQDWILRVRRKGGESRHGMPGREGGRERGRG</sequence>
<dbReference type="AlphaFoldDB" id="A0A4D9CRT0"/>
<proteinExistence type="predicted"/>
<comment type="caution">
    <text evidence="4">The sequence shown here is derived from an EMBL/GenBank/DDBJ whole genome shotgun (WGS) entry which is preliminary data.</text>
</comment>
<evidence type="ECO:0000259" key="3">
    <source>
        <dbReference type="Pfam" id="PF06418"/>
    </source>
</evidence>
<dbReference type="Gene3D" id="3.40.50.300">
    <property type="entry name" value="P-loop containing nucleotide triphosphate hydrolases"/>
    <property type="match status" value="1"/>
</dbReference>
<keyword evidence="5" id="KW-1185">Reference proteome</keyword>
<dbReference type="InterPro" id="IPR027417">
    <property type="entry name" value="P-loop_NTPase"/>
</dbReference>
<dbReference type="GO" id="GO:0006241">
    <property type="term" value="P:CTP biosynthetic process"/>
    <property type="evidence" value="ECO:0007669"/>
    <property type="project" value="TreeGrafter"/>
</dbReference>
<protein>
    <recommendedName>
        <fullName evidence="3">CTP synthase N-terminal domain-containing protein</fullName>
    </recommendedName>
</protein>
<feature type="domain" description="CTP synthase N-terminal" evidence="3">
    <location>
        <begin position="106"/>
        <end position="235"/>
    </location>
</feature>
<dbReference type="SUPFAM" id="SSF52540">
    <property type="entry name" value="P-loop containing nucleoside triphosphate hydrolases"/>
    <property type="match status" value="1"/>
</dbReference>
<dbReference type="OrthoDB" id="1739076at2759"/>
<dbReference type="PANTHER" id="PTHR11550">
    <property type="entry name" value="CTP SYNTHASE"/>
    <property type="match status" value="1"/>
</dbReference>
<dbReference type="PANTHER" id="PTHR11550:SF0">
    <property type="entry name" value="CTP SYNTHASE-RELATED"/>
    <property type="match status" value="1"/>
</dbReference>
<evidence type="ECO:0000256" key="1">
    <source>
        <dbReference type="SAM" id="MobiDB-lite"/>
    </source>
</evidence>
<keyword evidence="2" id="KW-0732">Signal</keyword>
<dbReference type="Pfam" id="PF06418">
    <property type="entry name" value="CTP_synth_N"/>
    <property type="match status" value="1"/>
</dbReference>
<organism evidence="4 5">
    <name type="scientific">Nannochloropsis salina CCMP1776</name>
    <dbReference type="NCBI Taxonomy" id="1027361"/>
    <lineage>
        <taxon>Eukaryota</taxon>
        <taxon>Sar</taxon>
        <taxon>Stramenopiles</taxon>
        <taxon>Ochrophyta</taxon>
        <taxon>Eustigmatophyceae</taxon>
        <taxon>Eustigmatales</taxon>
        <taxon>Monodopsidaceae</taxon>
        <taxon>Microchloropsis</taxon>
        <taxon>Microchloropsis salina</taxon>
    </lineage>
</organism>
<accession>A0A4D9CRT0</accession>
<dbReference type="GO" id="GO:0003883">
    <property type="term" value="F:CTP synthase activity"/>
    <property type="evidence" value="ECO:0007669"/>
    <property type="project" value="InterPro"/>
</dbReference>
<feature type="chain" id="PRO_5020036837" description="CTP synthase N-terminal domain-containing protein" evidence="2">
    <location>
        <begin position="45"/>
        <end position="255"/>
    </location>
</feature>
<evidence type="ECO:0000313" key="5">
    <source>
        <dbReference type="Proteomes" id="UP000355283"/>
    </source>
</evidence>
<evidence type="ECO:0000256" key="2">
    <source>
        <dbReference type="SAM" id="SignalP"/>
    </source>
</evidence>
<evidence type="ECO:0000313" key="4">
    <source>
        <dbReference type="EMBL" id="TFJ81516.1"/>
    </source>
</evidence>
<dbReference type="EMBL" id="SDOX01000125">
    <property type="protein sequence ID" value="TFJ81516.1"/>
    <property type="molecule type" value="Genomic_DNA"/>
</dbReference>
<feature type="region of interest" description="Disordered" evidence="1">
    <location>
        <begin position="236"/>
        <end position="255"/>
    </location>
</feature>
<dbReference type="Proteomes" id="UP000355283">
    <property type="component" value="Unassembled WGS sequence"/>
</dbReference>
<feature type="signal peptide" evidence="2">
    <location>
        <begin position="1"/>
        <end position="44"/>
    </location>
</feature>
<dbReference type="GO" id="GO:0019856">
    <property type="term" value="P:pyrimidine nucleobase biosynthetic process"/>
    <property type="evidence" value="ECO:0007669"/>
    <property type="project" value="TreeGrafter"/>
</dbReference>
<dbReference type="InterPro" id="IPR017456">
    <property type="entry name" value="CTP_synthase_N"/>
</dbReference>
<dbReference type="GO" id="GO:0042802">
    <property type="term" value="F:identical protein binding"/>
    <property type="evidence" value="ECO:0007669"/>
    <property type="project" value="TreeGrafter"/>
</dbReference>
<name>A0A4D9CRT0_9STRA</name>
<gene>
    <name evidence="4" type="ORF">NSK_007157</name>
</gene>
<dbReference type="InterPro" id="IPR004468">
    <property type="entry name" value="CTP_synthase"/>
</dbReference>